<dbReference type="Pfam" id="PF14395">
    <property type="entry name" value="COOH-NH2_lig"/>
    <property type="match status" value="1"/>
</dbReference>
<accession>A0ABW5PCD5</accession>
<name>A0ABW5PCD5_9BACL</name>
<dbReference type="InterPro" id="IPR025681">
    <property type="entry name" value="COOH-NH2_lig"/>
</dbReference>
<sequence>MAALVMGLNGVELLAAHGFVTAWEVPGQARNGIAKSYLVQVDQMEAAALLELVSGPFGVREQERAINLSSTLHKRLCREAVRALYVLGADGGRARLKIDDAGRIVVMGVELAADGVLPEAGTHARETAILIGADPEFVLRHRGSGEIADASRFLSRRGKAGSDAVVVNGEVRYLLAELRPEPAAEPRALVRRLRSAMRAAARAIRDPELEWLAGGMPVQGYALGGHVHLSGVPLCGALVRALDAYLALPLVLAEDASTGRRRIRYGKLGDVRRQPHGGFEYRTPPSWLVSPGLALGVLSMAAFLARHYRELDCSVLENLNVINAYYAGDKETLLPAVTQLYAVLAKHPGYEAYGSELETYWKQLLQMNGWNEKQDFRRSWKIPPFD</sequence>
<keyword evidence="2" id="KW-1185">Reference proteome</keyword>
<comment type="caution">
    <text evidence="1">The sequence shown here is derived from an EMBL/GenBank/DDBJ whole genome shotgun (WGS) entry which is preliminary data.</text>
</comment>
<dbReference type="Proteomes" id="UP001597541">
    <property type="component" value="Unassembled WGS sequence"/>
</dbReference>
<reference evidence="2" key="1">
    <citation type="journal article" date="2019" name="Int. J. Syst. Evol. Microbiol.">
        <title>The Global Catalogue of Microorganisms (GCM) 10K type strain sequencing project: providing services to taxonomists for standard genome sequencing and annotation.</title>
        <authorList>
            <consortium name="The Broad Institute Genomics Platform"/>
            <consortium name="The Broad Institute Genome Sequencing Center for Infectious Disease"/>
            <person name="Wu L."/>
            <person name="Ma J."/>
        </authorList>
    </citation>
    <scope>NUCLEOTIDE SEQUENCE [LARGE SCALE GENOMIC DNA]</scope>
    <source>
        <strain evidence="2">KCTC 3950</strain>
    </source>
</reference>
<protein>
    <recommendedName>
        <fullName evidence="3">PhiEco32-like amidoligase-type 2 protein</fullName>
    </recommendedName>
</protein>
<evidence type="ECO:0000313" key="1">
    <source>
        <dbReference type="EMBL" id="MFD2612124.1"/>
    </source>
</evidence>
<dbReference type="EMBL" id="JBHUME010000005">
    <property type="protein sequence ID" value="MFD2612124.1"/>
    <property type="molecule type" value="Genomic_DNA"/>
</dbReference>
<proteinExistence type="predicted"/>
<evidence type="ECO:0000313" key="2">
    <source>
        <dbReference type="Proteomes" id="UP001597541"/>
    </source>
</evidence>
<organism evidence="1 2">
    <name type="scientific">Paenibacillus gansuensis</name>
    <dbReference type="NCBI Taxonomy" id="306542"/>
    <lineage>
        <taxon>Bacteria</taxon>
        <taxon>Bacillati</taxon>
        <taxon>Bacillota</taxon>
        <taxon>Bacilli</taxon>
        <taxon>Bacillales</taxon>
        <taxon>Paenibacillaceae</taxon>
        <taxon>Paenibacillus</taxon>
    </lineage>
</organism>
<dbReference type="RefSeq" id="WP_377601374.1">
    <property type="nucleotide sequence ID" value="NZ_JBHUME010000005.1"/>
</dbReference>
<gene>
    <name evidence="1" type="ORF">ACFSUF_06740</name>
</gene>
<evidence type="ECO:0008006" key="3">
    <source>
        <dbReference type="Google" id="ProtNLM"/>
    </source>
</evidence>